<sequence length="80" mass="8264">MGAALRAAFLAGALRAAGFFAAFFFTAVFFAAPFLLLTAISILLSSSQTPPEVLVRAGARCGTAEAPRRFRLHGTACGDG</sequence>
<keyword evidence="1" id="KW-1133">Transmembrane helix</keyword>
<keyword evidence="1" id="KW-0812">Transmembrane</keyword>
<keyword evidence="3" id="KW-1185">Reference proteome</keyword>
<dbReference type="AlphaFoldDB" id="A0A5C7EEL5"/>
<evidence type="ECO:0000256" key="1">
    <source>
        <dbReference type="SAM" id="Phobius"/>
    </source>
</evidence>
<protein>
    <submittedName>
        <fullName evidence="2">Uncharacterized protein</fullName>
    </submittedName>
</protein>
<accession>A0A5C7EEL5</accession>
<dbReference type="EMBL" id="VPFL01000025">
    <property type="protein sequence ID" value="TXF10614.1"/>
    <property type="molecule type" value="Genomic_DNA"/>
</dbReference>
<feature type="transmembrane region" description="Helical" evidence="1">
    <location>
        <begin position="20"/>
        <end position="44"/>
    </location>
</feature>
<evidence type="ECO:0000313" key="2">
    <source>
        <dbReference type="EMBL" id="TXF10614.1"/>
    </source>
</evidence>
<keyword evidence="1" id="KW-0472">Membrane</keyword>
<evidence type="ECO:0000313" key="3">
    <source>
        <dbReference type="Proteomes" id="UP000321201"/>
    </source>
</evidence>
<name>A0A5C7EEL5_9PROT</name>
<organism evidence="2 3">
    <name type="scientific">Pelomicrobium methylotrophicum</name>
    <dbReference type="NCBI Taxonomy" id="2602750"/>
    <lineage>
        <taxon>Bacteria</taxon>
        <taxon>Pseudomonadati</taxon>
        <taxon>Pseudomonadota</taxon>
        <taxon>Hydrogenophilia</taxon>
        <taxon>Hydrogenophilia incertae sedis</taxon>
        <taxon>Pelomicrobium</taxon>
    </lineage>
</organism>
<reference evidence="2 3" key="1">
    <citation type="submission" date="2019-08" db="EMBL/GenBank/DDBJ databases">
        <title>Pelomicrobium methylotrophicum gen. nov., sp. nov. a moderately thermophilic, facultatively anaerobic, lithoautotrophic and methylotrophic bacterium isolated from a terrestrial mud volcano.</title>
        <authorList>
            <person name="Slobodkina G.B."/>
            <person name="Merkel A.Y."/>
            <person name="Slobodkin A.I."/>
        </authorList>
    </citation>
    <scope>NUCLEOTIDE SEQUENCE [LARGE SCALE GENOMIC DNA]</scope>
    <source>
        <strain evidence="2 3">SM250</strain>
    </source>
</reference>
<dbReference type="Proteomes" id="UP000321201">
    <property type="component" value="Unassembled WGS sequence"/>
</dbReference>
<gene>
    <name evidence="2" type="ORF">FR698_14290</name>
</gene>
<proteinExistence type="predicted"/>
<comment type="caution">
    <text evidence="2">The sequence shown here is derived from an EMBL/GenBank/DDBJ whole genome shotgun (WGS) entry which is preliminary data.</text>
</comment>
<dbReference type="InParanoid" id="A0A5C7EEL5"/>